<comment type="caution">
    <text evidence="7">The sequence shown here is derived from an EMBL/GenBank/DDBJ whole genome shotgun (WGS) entry which is preliminary data.</text>
</comment>
<evidence type="ECO:0000259" key="1">
    <source>
        <dbReference type="PROSITE" id="PS51186"/>
    </source>
</evidence>
<feature type="domain" description="N-acetyltransferase" evidence="1">
    <location>
        <begin position="8"/>
        <end position="150"/>
    </location>
</feature>
<evidence type="ECO:0000313" key="6">
    <source>
        <dbReference type="EMBL" id="MDI9095287.1"/>
    </source>
</evidence>
<dbReference type="EMBL" id="ABEXCJ040000006">
    <property type="protein sequence ID" value="ELR5218498.1"/>
    <property type="molecule type" value="Genomic_DNA"/>
</dbReference>
<dbReference type="EMBL" id="JAOWIN010000021">
    <property type="protein sequence ID" value="MDI9095287.1"/>
    <property type="molecule type" value="Genomic_DNA"/>
</dbReference>
<dbReference type="Pfam" id="PF13508">
    <property type="entry name" value="Acetyltransf_7"/>
    <property type="match status" value="1"/>
</dbReference>
<dbReference type="InterPro" id="IPR016181">
    <property type="entry name" value="Acyl_CoA_acyltransferase"/>
</dbReference>
<dbReference type="Proteomes" id="UP001159001">
    <property type="component" value="Unassembled WGS sequence"/>
</dbReference>
<proteinExistence type="predicted"/>
<dbReference type="Proteomes" id="UP000216001">
    <property type="component" value="Unassembled WGS sequence"/>
</dbReference>
<dbReference type="SUPFAM" id="SSF55729">
    <property type="entry name" value="Acyl-CoA N-acyltransferases (Nat)"/>
    <property type="match status" value="1"/>
</dbReference>
<sequence>MTIQYFGRHTSQLSNDQKETIYTLLYQSFDSDFSRDDFQHALGGMHILAYDQQHIVGHVSIVQRNMALGHQPVTVGYVEAMAVLDNYRRQGIGRQLMLETNEIIANCYQLGLLSASEEGRHLYQSVGWHVWEGKLYELKQGSYIHSIDEEGGVFGWTKDKTIDFSQPLYCDFRSGDQW</sequence>
<dbReference type="CDD" id="cd04301">
    <property type="entry name" value="NAT_SF"/>
    <property type="match status" value="1"/>
</dbReference>
<keyword evidence="7" id="KW-0808">Transferase</keyword>
<evidence type="ECO:0000313" key="4">
    <source>
        <dbReference type="EMBL" id="EMR4590685.1"/>
    </source>
</evidence>
<dbReference type="GO" id="GO:0016747">
    <property type="term" value="F:acyltransferase activity, transferring groups other than amino-acyl groups"/>
    <property type="evidence" value="ECO:0007669"/>
    <property type="project" value="InterPro"/>
</dbReference>
<dbReference type="EMBL" id="ABEXCJ050000006">
    <property type="protein sequence ID" value="EMR4590685.1"/>
    <property type="molecule type" value="Genomic_DNA"/>
</dbReference>
<accession>A0A264VL79</accession>
<dbReference type="PROSITE" id="PS51186">
    <property type="entry name" value="GNAT"/>
    <property type="match status" value="1"/>
</dbReference>
<gene>
    <name evidence="7" type="ORF">CHI95_23815</name>
    <name evidence="4" type="ORF">M0K77_003028</name>
    <name evidence="5" type="ORF">M0K77_004654</name>
    <name evidence="2" type="ORF">M0K77_RS15140</name>
    <name evidence="3" type="ORF">M0K77_RS23270</name>
    <name evidence="6" type="ORF">OGX73_22060</name>
</gene>
<dbReference type="EMBL" id="ABEXCJ050000048">
    <property type="protein sequence ID" value="EMR4592254.1"/>
    <property type="molecule type" value="Genomic_DNA"/>
</dbReference>
<dbReference type="STRING" id="587.RB151_031910"/>
<reference evidence="6" key="2">
    <citation type="submission" date="2022-10" db="EMBL/GenBank/DDBJ databases">
        <title>Bacterial isolates recovered from the One Health project in Brazil.</title>
        <authorList>
            <person name="Valiatti T.B."/>
            <person name="Santos F."/>
            <person name="Cayo R."/>
            <person name="Gales A.C."/>
        </authorList>
    </citation>
    <scope>NUCLEOTIDE SEQUENCE</scope>
    <source>
        <strain evidence="6">PVR188</strain>
    </source>
</reference>
<reference evidence="7 8" key="1">
    <citation type="submission" date="2017-07" db="EMBL/GenBank/DDBJ databases">
        <title>blaIMP-27 on transferable plasmids in Proteus mirabilis and Providencia rettgeri.</title>
        <authorList>
            <person name="Potter R."/>
        </authorList>
    </citation>
    <scope>NUCLEOTIDE SEQUENCE [LARGE SCALE GENOMIC DNA]</scope>
    <source>
        <strain evidence="7 8">PR1</strain>
    </source>
</reference>
<dbReference type="EMBL" id="ABEXCJ040000048">
    <property type="protein sequence ID" value="ELR5220067.1"/>
    <property type="molecule type" value="Genomic_DNA"/>
</dbReference>
<dbReference type="EMBL" id="NOWC01000047">
    <property type="protein sequence ID" value="OZS72062.1"/>
    <property type="molecule type" value="Genomic_DNA"/>
</dbReference>
<evidence type="ECO:0000313" key="3">
    <source>
        <dbReference type="EMBL" id="ELR5220067.1"/>
    </source>
</evidence>
<dbReference type="AlphaFoldDB" id="A0A264VL79"/>
<dbReference type="InterPro" id="IPR000182">
    <property type="entry name" value="GNAT_dom"/>
</dbReference>
<evidence type="ECO:0000313" key="5">
    <source>
        <dbReference type="EMBL" id="EMR4592254.1"/>
    </source>
</evidence>
<evidence type="ECO:0000313" key="8">
    <source>
        <dbReference type="Proteomes" id="UP000216001"/>
    </source>
</evidence>
<organism evidence="7 8">
    <name type="scientific">Providencia rettgeri</name>
    <dbReference type="NCBI Taxonomy" id="587"/>
    <lineage>
        <taxon>Bacteria</taxon>
        <taxon>Pseudomonadati</taxon>
        <taxon>Pseudomonadota</taxon>
        <taxon>Gammaproteobacteria</taxon>
        <taxon>Enterobacterales</taxon>
        <taxon>Morganellaceae</taxon>
        <taxon>Providencia</taxon>
    </lineage>
</organism>
<evidence type="ECO:0000313" key="2">
    <source>
        <dbReference type="EMBL" id="ELR5218498.1"/>
    </source>
</evidence>
<name>A0A264VL79_PRORE</name>
<dbReference type="RefSeq" id="WP_094963187.1">
    <property type="nucleotide sequence ID" value="NZ_ABFDCF020000002.1"/>
</dbReference>
<evidence type="ECO:0000313" key="7">
    <source>
        <dbReference type="EMBL" id="OZS72062.1"/>
    </source>
</evidence>
<dbReference type="Gene3D" id="3.40.630.30">
    <property type="match status" value="1"/>
</dbReference>
<reference evidence="4" key="3">
    <citation type="submission" date="2024-02" db="EMBL/GenBank/DDBJ databases">
        <authorList>
            <consortium name="Clinical and Environmental Microbiology Branch: Whole genome sequencing antimicrobial resistance pathogens in the healthcare setting"/>
        </authorList>
    </citation>
    <scope>NUCLEOTIDE SEQUENCE</scope>
    <source>
        <strain evidence="2">2020QW-00022</strain>
    </source>
</reference>
<protein>
    <submittedName>
        <fullName evidence="7">Aminoglycoside N-acetyltransferase AAC(2')-Ia</fullName>
    </submittedName>
    <submittedName>
        <fullName evidence="2">GNAT family N-acetyltransferase</fullName>
    </submittedName>
</protein>